<feature type="non-terminal residue" evidence="2">
    <location>
        <position position="61"/>
    </location>
</feature>
<protein>
    <submittedName>
        <fullName evidence="2">7301_t:CDS:1</fullName>
    </submittedName>
</protein>
<name>A0A9N9CL37_9GLOM</name>
<gene>
    <name evidence="2" type="ORF">AMORRO_LOCUS7858</name>
</gene>
<evidence type="ECO:0000313" key="3">
    <source>
        <dbReference type="Proteomes" id="UP000789342"/>
    </source>
</evidence>
<feature type="region of interest" description="Disordered" evidence="1">
    <location>
        <begin position="1"/>
        <end position="22"/>
    </location>
</feature>
<dbReference type="OrthoDB" id="192608at2759"/>
<keyword evidence="3" id="KW-1185">Reference proteome</keyword>
<dbReference type="AlphaFoldDB" id="A0A9N9CL37"/>
<evidence type="ECO:0000313" key="2">
    <source>
        <dbReference type="EMBL" id="CAG8602833.1"/>
    </source>
</evidence>
<reference evidence="2" key="1">
    <citation type="submission" date="2021-06" db="EMBL/GenBank/DDBJ databases">
        <authorList>
            <person name="Kallberg Y."/>
            <person name="Tangrot J."/>
            <person name="Rosling A."/>
        </authorList>
    </citation>
    <scope>NUCLEOTIDE SEQUENCE</scope>
    <source>
        <strain evidence="2">CL551</strain>
    </source>
</reference>
<sequence length="61" mass="7066">MASPPIISSTAGRDSPNPSFNEPFQFDEHKFSTYASNPEKQELYVFNWLSNLERELKKTDK</sequence>
<dbReference type="EMBL" id="CAJVPV010006286">
    <property type="protein sequence ID" value="CAG8602833.1"/>
    <property type="molecule type" value="Genomic_DNA"/>
</dbReference>
<organism evidence="2 3">
    <name type="scientific">Acaulospora morrowiae</name>
    <dbReference type="NCBI Taxonomy" id="94023"/>
    <lineage>
        <taxon>Eukaryota</taxon>
        <taxon>Fungi</taxon>
        <taxon>Fungi incertae sedis</taxon>
        <taxon>Mucoromycota</taxon>
        <taxon>Glomeromycotina</taxon>
        <taxon>Glomeromycetes</taxon>
        <taxon>Diversisporales</taxon>
        <taxon>Acaulosporaceae</taxon>
        <taxon>Acaulospora</taxon>
    </lineage>
</organism>
<evidence type="ECO:0000256" key="1">
    <source>
        <dbReference type="SAM" id="MobiDB-lite"/>
    </source>
</evidence>
<comment type="caution">
    <text evidence="2">The sequence shown here is derived from an EMBL/GenBank/DDBJ whole genome shotgun (WGS) entry which is preliminary data.</text>
</comment>
<dbReference type="Proteomes" id="UP000789342">
    <property type="component" value="Unassembled WGS sequence"/>
</dbReference>
<accession>A0A9N9CL37</accession>
<proteinExistence type="predicted"/>